<reference evidence="1 2" key="1">
    <citation type="submission" date="2016-09" db="EMBL/GenBank/DDBJ databases">
        <title>Streptomyces fradiae DSM40063, a candidate organism with high potential of specific P450 cytochromes.</title>
        <authorList>
            <person name="Grumaz C."/>
            <person name="Vainshtein Y."/>
            <person name="Kirstahler P."/>
            <person name="Sohn K."/>
        </authorList>
    </citation>
    <scope>NUCLEOTIDE SEQUENCE [LARGE SCALE GENOMIC DNA]</scope>
    <source>
        <strain evidence="1 2">DSM 40063</strain>
    </source>
</reference>
<sequence length="34" mass="3765">MSTVLYVAGGWLALSAATAGAYTTLRHLYTRRHR</sequence>
<comment type="caution">
    <text evidence="1">The sequence shown here is derived from an EMBL/GenBank/DDBJ whole genome shotgun (WGS) entry which is preliminary data.</text>
</comment>
<dbReference type="EMBL" id="MIFZ01000344">
    <property type="protein sequence ID" value="OSY48808.1"/>
    <property type="molecule type" value="Genomic_DNA"/>
</dbReference>
<proteinExistence type="predicted"/>
<dbReference type="Proteomes" id="UP000194318">
    <property type="component" value="Unassembled WGS sequence"/>
</dbReference>
<organism evidence="1 2">
    <name type="scientific">Streptomyces fradiae ATCC 10745 = DSM 40063</name>
    <dbReference type="NCBI Taxonomy" id="1319510"/>
    <lineage>
        <taxon>Bacteria</taxon>
        <taxon>Bacillati</taxon>
        <taxon>Actinomycetota</taxon>
        <taxon>Actinomycetes</taxon>
        <taxon>Kitasatosporales</taxon>
        <taxon>Streptomycetaceae</taxon>
        <taxon>Streptomyces</taxon>
    </lineage>
</organism>
<accession>A0A1Y2NPF5</accession>
<name>A0A1Y2NPF5_STRFR</name>
<evidence type="ECO:0000313" key="2">
    <source>
        <dbReference type="Proteomes" id="UP000194318"/>
    </source>
</evidence>
<evidence type="ECO:0000313" key="1">
    <source>
        <dbReference type="EMBL" id="OSY48808.1"/>
    </source>
</evidence>
<protein>
    <submittedName>
        <fullName evidence="1">Uncharacterized protein</fullName>
    </submittedName>
</protein>
<gene>
    <name evidence="1" type="ORF">BG846_05601</name>
</gene>
<dbReference type="AlphaFoldDB" id="A0A1Y2NPF5"/>